<feature type="domain" description="CdiI C-terminal" evidence="1">
    <location>
        <begin position="11"/>
        <end position="116"/>
    </location>
</feature>
<reference evidence="2" key="1">
    <citation type="submission" date="2019-10" db="EMBL/GenBank/DDBJ databases">
        <title>Nonomuraea sp. nov., isolated from Phyllanthus amarus.</title>
        <authorList>
            <person name="Klykleung N."/>
            <person name="Tanasupawat S."/>
        </authorList>
    </citation>
    <scope>NUCLEOTIDE SEQUENCE [LARGE SCALE GENOMIC DNA]</scope>
    <source>
        <strain evidence="2">3MP-10</strain>
    </source>
</reference>
<dbReference type="Pfam" id="PF18228">
    <property type="entry name" value="CdiI_N"/>
    <property type="match status" value="1"/>
</dbReference>
<dbReference type="AlphaFoldDB" id="A0A5N6A9T2"/>
<keyword evidence="3" id="KW-1185">Reference proteome</keyword>
<organism evidence="2 3">
    <name type="scientific">Streptomyces mimosae</name>
    <dbReference type="NCBI Taxonomy" id="2586635"/>
    <lineage>
        <taxon>Bacteria</taxon>
        <taxon>Bacillati</taxon>
        <taxon>Actinomycetota</taxon>
        <taxon>Actinomycetes</taxon>
        <taxon>Kitasatosporales</taxon>
        <taxon>Streptomycetaceae</taxon>
        <taxon>Streptomyces</taxon>
    </lineage>
</organism>
<evidence type="ECO:0000313" key="2">
    <source>
        <dbReference type="EMBL" id="KAB8164706.1"/>
    </source>
</evidence>
<dbReference type="Proteomes" id="UP000314251">
    <property type="component" value="Unassembled WGS sequence"/>
</dbReference>
<evidence type="ECO:0000259" key="1">
    <source>
        <dbReference type="Pfam" id="PF18228"/>
    </source>
</evidence>
<dbReference type="EMBL" id="VDLY02000009">
    <property type="protein sequence ID" value="KAB8164706.1"/>
    <property type="molecule type" value="Genomic_DNA"/>
</dbReference>
<evidence type="ECO:0000313" key="3">
    <source>
        <dbReference type="Proteomes" id="UP000314251"/>
    </source>
</evidence>
<comment type="caution">
    <text evidence="2">The sequence shown here is derived from an EMBL/GenBank/DDBJ whole genome shotgun (WGS) entry which is preliminary data.</text>
</comment>
<protein>
    <recommendedName>
        <fullName evidence="1">CdiI C-terminal domain-containing protein</fullName>
    </recommendedName>
</protein>
<dbReference type="OrthoDB" id="3700386at2"/>
<proteinExistence type="predicted"/>
<name>A0A5N6A9T2_9ACTN</name>
<dbReference type="InterPro" id="IPR053755">
    <property type="entry name" value="CDI_immunity_sf"/>
</dbReference>
<gene>
    <name evidence="2" type="ORF">FH607_014820</name>
</gene>
<dbReference type="Gene3D" id="3.30.2450.20">
    <property type="match status" value="1"/>
</dbReference>
<dbReference type="CDD" id="cd20699">
    <property type="entry name" value="CdiI_ECL-like"/>
    <property type="match status" value="1"/>
</dbReference>
<dbReference type="InterPro" id="IPR040509">
    <property type="entry name" value="CdiI_C"/>
</dbReference>
<accession>A0A5N6A9T2</accession>
<sequence length="120" mass="13487">MGDFQEDFHASLSFWSADDYRRSWRSAFVALADDSAATSCLVTSITDPANSNFIFCWPLYRSGETVFVQNSLIFLEELTSPFDPAEPWHSVLPRETVSEEGRPISEWATTMSALGAFFSD</sequence>